<evidence type="ECO:0008006" key="4">
    <source>
        <dbReference type="Google" id="ProtNLM"/>
    </source>
</evidence>
<gene>
    <name evidence="2" type="ORF">ACEZCY_36095</name>
</gene>
<comment type="caution">
    <text evidence="2">The sequence shown here is derived from an EMBL/GenBank/DDBJ whole genome shotgun (WGS) entry which is preliminary data.</text>
</comment>
<dbReference type="RefSeq" id="WP_380528090.1">
    <property type="nucleotide sequence ID" value="NZ_JBHFAA010000025.1"/>
</dbReference>
<reference evidence="2 3" key="1">
    <citation type="submission" date="2024-09" db="EMBL/GenBank/DDBJ databases">
        <authorList>
            <person name="Lee S.D."/>
        </authorList>
    </citation>
    <scope>NUCLEOTIDE SEQUENCE [LARGE SCALE GENOMIC DNA]</scope>
    <source>
        <strain evidence="2 3">N1-12</strain>
    </source>
</reference>
<evidence type="ECO:0000313" key="3">
    <source>
        <dbReference type="Proteomes" id="UP001592529"/>
    </source>
</evidence>
<protein>
    <recommendedName>
        <fullName evidence="4">PARP-type domain-containing protein</fullName>
    </recommendedName>
</protein>
<organism evidence="2 3">
    <name type="scientific">Streptacidiphilus alkalitolerans</name>
    <dbReference type="NCBI Taxonomy" id="3342712"/>
    <lineage>
        <taxon>Bacteria</taxon>
        <taxon>Bacillati</taxon>
        <taxon>Actinomycetota</taxon>
        <taxon>Actinomycetes</taxon>
        <taxon>Kitasatosporales</taxon>
        <taxon>Streptomycetaceae</taxon>
        <taxon>Streptacidiphilus</taxon>
    </lineage>
</organism>
<sequence>MSEVVQLPRKPRHDECEDCHGGPGRDNSRVSYVAPEGGVVETWHLPDCASHTAFLLQMEESARRVKEQDAWARAALPAAEERMLTAAAALSEDAEASPFVAALLELVRAQTEVLDRGSFVVHHRWAEILDRHFPAEPA</sequence>
<dbReference type="Proteomes" id="UP001592529">
    <property type="component" value="Unassembled WGS sequence"/>
</dbReference>
<feature type="region of interest" description="Disordered" evidence="1">
    <location>
        <begin position="1"/>
        <end position="25"/>
    </location>
</feature>
<dbReference type="EMBL" id="JBHFAA010000025">
    <property type="protein sequence ID" value="MFC1428599.1"/>
    <property type="molecule type" value="Genomic_DNA"/>
</dbReference>
<keyword evidence="3" id="KW-1185">Reference proteome</keyword>
<evidence type="ECO:0000313" key="2">
    <source>
        <dbReference type="EMBL" id="MFC1428599.1"/>
    </source>
</evidence>
<evidence type="ECO:0000256" key="1">
    <source>
        <dbReference type="SAM" id="MobiDB-lite"/>
    </source>
</evidence>
<accession>A0ABV6WRD0</accession>
<proteinExistence type="predicted"/>
<name>A0ABV6WRD0_9ACTN</name>